<feature type="domain" description="VOC" evidence="1">
    <location>
        <begin position="2"/>
        <end position="114"/>
    </location>
</feature>
<evidence type="ECO:0000313" key="2">
    <source>
        <dbReference type="EMBL" id="MDA3626013.1"/>
    </source>
</evidence>
<dbReference type="Pfam" id="PF00903">
    <property type="entry name" value="Glyoxalase"/>
    <property type="match status" value="1"/>
</dbReference>
<dbReference type="RefSeq" id="WP_270948587.1">
    <property type="nucleotide sequence ID" value="NZ_JAQGLA010000012.1"/>
</dbReference>
<dbReference type="InterPro" id="IPR029068">
    <property type="entry name" value="Glyas_Bleomycin-R_OHBP_Dase"/>
</dbReference>
<dbReference type="Gene3D" id="3.10.180.10">
    <property type="entry name" value="2,3-Dihydroxybiphenyl 1,2-Dioxygenase, domain 1"/>
    <property type="match status" value="1"/>
</dbReference>
<organism evidence="2 3">
    <name type="scientific">Saccharopolyspora oryzae</name>
    <dbReference type="NCBI Taxonomy" id="2997343"/>
    <lineage>
        <taxon>Bacteria</taxon>
        <taxon>Bacillati</taxon>
        <taxon>Actinomycetota</taxon>
        <taxon>Actinomycetes</taxon>
        <taxon>Pseudonocardiales</taxon>
        <taxon>Pseudonocardiaceae</taxon>
        <taxon>Saccharopolyspora</taxon>
    </lineage>
</organism>
<evidence type="ECO:0000259" key="1">
    <source>
        <dbReference type="PROSITE" id="PS51819"/>
    </source>
</evidence>
<sequence>MEIQGVTVGLPVGDLPRAVEWYQRVFALSEPDLEPADGVVEFQLGSIWLQLGEEPTARSGAEVVTRFSVADAAAERERLAALGVDVGPLEHVPDAVDYFDFRDPYGNQLSLYTEL</sequence>
<reference evidence="2 3" key="1">
    <citation type="submission" date="2022-11" db="EMBL/GenBank/DDBJ databases">
        <title>Draft genome sequence of Saccharopolyspora sp. WRP15-2 isolated from rhizosphere soils of wild rice in Thailand.</title>
        <authorList>
            <person name="Duangmal K."/>
            <person name="Kammanee S."/>
            <person name="Muangham S."/>
        </authorList>
    </citation>
    <scope>NUCLEOTIDE SEQUENCE [LARGE SCALE GENOMIC DNA]</scope>
    <source>
        <strain evidence="2 3">WRP15-2</strain>
    </source>
</reference>
<gene>
    <name evidence="2" type="ORF">OU415_11250</name>
</gene>
<dbReference type="CDD" id="cd06587">
    <property type="entry name" value="VOC"/>
    <property type="match status" value="1"/>
</dbReference>
<protein>
    <submittedName>
        <fullName evidence="2">VOC family protein</fullName>
    </submittedName>
</protein>
<dbReference type="InterPro" id="IPR037523">
    <property type="entry name" value="VOC_core"/>
</dbReference>
<dbReference type="InterPro" id="IPR004360">
    <property type="entry name" value="Glyas_Fos-R_dOase_dom"/>
</dbReference>
<dbReference type="PROSITE" id="PS51819">
    <property type="entry name" value="VOC"/>
    <property type="match status" value="1"/>
</dbReference>
<evidence type="ECO:0000313" key="3">
    <source>
        <dbReference type="Proteomes" id="UP001210380"/>
    </source>
</evidence>
<dbReference type="EMBL" id="JAQGLA010000012">
    <property type="protein sequence ID" value="MDA3626013.1"/>
    <property type="molecule type" value="Genomic_DNA"/>
</dbReference>
<proteinExistence type="predicted"/>
<accession>A0ABT4UWS1</accession>
<dbReference type="Proteomes" id="UP001210380">
    <property type="component" value="Unassembled WGS sequence"/>
</dbReference>
<comment type="caution">
    <text evidence="2">The sequence shown here is derived from an EMBL/GenBank/DDBJ whole genome shotgun (WGS) entry which is preliminary data.</text>
</comment>
<dbReference type="SUPFAM" id="SSF54593">
    <property type="entry name" value="Glyoxalase/Bleomycin resistance protein/Dihydroxybiphenyl dioxygenase"/>
    <property type="match status" value="1"/>
</dbReference>
<keyword evidence="3" id="KW-1185">Reference proteome</keyword>
<name>A0ABT4UWS1_9PSEU</name>